<sequence length="557" mass="60395">MWNHFGIAGPWAVEPGVWCSDRFCMKHLLIFLFGILFSFVAQAEPLFCGGNPYKVKALADVSRNTCLETLKSKECQDLFAKMRANGEKPEEKALKCHDQSSLSRAAESTWGYTSGCAVGGWNFVKDSFVAIGTAIGEGAAKVALDMEAEAAANKACEADPKGKENLFKQYNSTVPKLLQVQMPEASVLKRANCATVKRIIKMQGMDKGNATLRLVMMKGDKNLSADEREYVQWSQKQVTPSNIDLVGMAKAKLKEMGVQIECYNSQQAAAIVCEAVAEVATLAGGPAGVALKAAKAKNIMKLAGVGADAGKASTASRTVASAAELEKAAKLSNIERVTAAEKSLGRSLSEAEKKALISAHEVGKGTGRGYGTYSKTDLSDKANILKNAGFKAEERDLLMRQGLAGSLSDTKAARDFANKARLEADKLRVSGNISESTNSYRKASDSYEVFMNDAKAAKSSRDYWVGAKMNASAERYDKAAEYFIKTEQATSRSDVKAQNIFDALNREKDELRVIAARNPASKSAQKNYQDHKKLIEAVVNSKNLQLGDAWKRELLKP</sequence>
<dbReference type="Proteomes" id="UP000008080">
    <property type="component" value="Chromosome"/>
</dbReference>
<evidence type="ECO:0000313" key="2">
    <source>
        <dbReference type="Proteomes" id="UP000008080"/>
    </source>
</evidence>
<dbReference type="AlphaFoldDB" id="Q6MGS2"/>
<organism evidence="1 2">
    <name type="scientific">Bdellovibrio bacteriovorus (strain ATCC 15356 / DSM 50701 / NCIMB 9529 / HD100)</name>
    <dbReference type="NCBI Taxonomy" id="264462"/>
    <lineage>
        <taxon>Bacteria</taxon>
        <taxon>Pseudomonadati</taxon>
        <taxon>Bdellovibrionota</taxon>
        <taxon>Bdellovibrionia</taxon>
        <taxon>Bdellovibrionales</taxon>
        <taxon>Pseudobdellovibrionaceae</taxon>
        <taxon>Bdellovibrio</taxon>
    </lineage>
</organism>
<protein>
    <submittedName>
        <fullName evidence="1">Uncharacterized protein</fullName>
    </submittedName>
</protein>
<gene>
    <name evidence="1" type="ordered locus">Bd3850</name>
</gene>
<keyword evidence="2" id="KW-1185">Reference proteome</keyword>
<name>Q6MGS2_BDEBA</name>
<dbReference type="STRING" id="264462.Bd3850"/>
<dbReference type="KEGG" id="bba:Bd3850"/>
<evidence type="ECO:0000313" key="1">
    <source>
        <dbReference type="EMBL" id="CAE81207.1"/>
    </source>
</evidence>
<dbReference type="HOGENOM" id="CLU_510629_0_0_7"/>
<accession>Q6MGS2</accession>
<dbReference type="EMBL" id="BX842656">
    <property type="protein sequence ID" value="CAE81207.1"/>
    <property type="molecule type" value="Genomic_DNA"/>
</dbReference>
<proteinExistence type="predicted"/>
<reference evidence="1 2" key="1">
    <citation type="journal article" date="2004" name="Science">
        <title>A predator unmasked: life cycle of Bdellovibrio bacteriovorus from a genomic perspective.</title>
        <authorList>
            <person name="Rendulic S."/>
            <person name="Jagtap P."/>
            <person name="Rosinus A."/>
            <person name="Eppinger M."/>
            <person name="Baar C."/>
            <person name="Lanz C."/>
            <person name="Keller H."/>
            <person name="Lambert C."/>
            <person name="Evans K.J."/>
            <person name="Goesmann A."/>
            <person name="Meyer F."/>
            <person name="Sockett R.E."/>
            <person name="Schuster S.C."/>
        </authorList>
    </citation>
    <scope>NUCLEOTIDE SEQUENCE [LARGE SCALE GENOMIC DNA]</scope>
    <source>
        <strain evidence="2">ATCC 15356 / DSM 50701 / NCIMB 9529 / HD100</strain>
    </source>
</reference>